<proteinExistence type="predicted"/>
<dbReference type="Gene3D" id="2.60.40.10">
    <property type="entry name" value="Immunoglobulins"/>
    <property type="match status" value="1"/>
</dbReference>
<gene>
    <name evidence="3" type="ORF">MQ095_01480</name>
</gene>
<feature type="region of interest" description="Disordered" evidence="1">
    <location>
        <begin position="44"/>
        <end position="77"/>
    </location>
</feature>
<organism evidence="3 4">
    <name type="scientific">Edwardsiella anguillarum</name>
    <dbReference type="NCBI Taxonomy" id="1821960"/>
    <lineage>
        <taxon>Bacteria</taxon>
        <taxon>Pseudomonadati</taxon>
        <taxon>Pseudomonadota</taxon>
        <taxon>Gammaproteobacteria</taxon>
        <taxon>Enterobacterales</taxon>
        <taxon>Hafniaceae</taxon>
        <taxon>Edwardsiella</taxon>
    </lineage>
</organism>
<accession>A0ABY8SEZ6</accession>
<evidence type="ECO:0000259" key="2">
    <source>
        <dbReference type="Pfam" id="PF19077"/>
    </source>
</evidence>
<name>A0ABY8SEZ6_9GAMM</name>
<evidence type="ECO:0000256" key="1">
    <source>
        <dbReference type="SAM" id="MobiDB-lite"/>
    </source>
</evidence>
<keyword evidence="4" id="KW-1185">Reference proteome</keyword>
<feature type="compositionally biased region" description="Low complexity" evidence="1">
    <location>
        <begin position="50"/>
        <end position="68"/>
    </location>
</feature>
<protein>
    <submittedName>
        <fullName evidence="3">Ig-like domain-containing protein</fullName>
    </submittedName>
</protein>
<dbReference type="Proteomes" id="UP001238370">
    <property type="component" value="Chromosome"/>
</dbReference>
<dbReference type="Pfam" id="PF19077">
    <property type="entry name" value="Big_13"/>
    <property type="match status" value="1"/>
</dbReference>
<evidence type="ECO:0000313" key="3">
    <source>
        <dbReference type="EMBL" id="WHP84185.1"/>
    </source>
</evidence>
<evidence type="ECO:0000313" key="4">
    <source>
        <dbReference type="Proteomes" id="UP001238370"/>
    </source>
</evidence>
<reference evidence="3 4" key="1">
    <citation type="submission" date="2022-03" db="EMBL/GenBank/DDBJ databases">
        <title>Survey of Intraspecific Variation of Edwardsiella anguillarum Isolates from Non-Anguillid Fish Host Originating from Varied Geographic Locations.</title>
        <authorList>
            <person name="Armwood A.R."/>
            <person name="Woodyard E."/>
            <person name="Waldbieser G.C."/>
            <person name="Camus A.C."/>
            <person name="Divya D."/>
            <person name="Tekedar H."/>
            <person name="Soto E."/>
            <person name="Stein C."/>
            <person name="Ucko M."/>
            <person name="Ware C."/>
            <person name="Griffin M.J."/>
        </authorList>
    </citation>
    <scope>NUCLEOTIDE SEQUENCE [LARGE SCALE GENOMIC DNA]</scope>
    <source>
        <strain evidence="3 4">R18-35-2</strain>
    </source>
</reference>
<sequence length="106" mass="11562">MTLKGTVEIQDSIQITVTVDDHDYQASIDGERWQVTLPAQEVKPGENPYTITATDAAGNTATASGTFTPTGISETPPDHDYQAHEMTALSEIVKDHMSVEAEHYEL</sequence>
<dbReference type="EMBL" id="CP094302">
    <property type="protein sequence ID" value="WHP84185.1"/>
    <property type="molecule type" value="Genomic_DNA"/>
</dbReference>
<dbReference type="InterPro" id="IPR013783">
    <property type="entry name" value="Ig-like_fold"/>
</dbReference>
<dbReference type="InterPro" id="IPR044016">
    <property type="entry name" value="Big_13"/>
</dbReference>
<feature type="domain" description="Bacterial Ig-like" evidence="2">
    <location>
        <begin position="2"/>
        <end position="68"/>
    </location>
</feature>